<comment type="similarity">
    <text evidence="1">Belongs to the Fmt family.</text>
</comment>
<proteinExistence type="inferred from homology"/>
<evidence type="ECO:0000259" key="5">
    <source>
        <dbReference type="Pfam" id="PF00551"/>
    </source>
</evidence>
<dbReference type="InterPro" id="IPR044135">
    <property type="entry name" value="Met-tRNA-FMT_C"/>
</dbReference>
<reference evidence="7" key="1">
    <citation type="submission" date="2018-06" db="EMBL/GenBank/DDBJ databases">
        <authorList>
            <person name="Zhirakovskaya E."/>
        </authorList>
    </citation>
    <scope>NUCLEOTIDE SEQUENCE</scope>
</reference>
<dbReference type="Pfam" id="PF00551">
    <property type="entry name" value="Formyl_trans_N"/>
    <property type="match status" value="1"/>
</dbReference>
<dbReference type="InterPro" id="IPR002376">
    <property type="entry name" value="Formyl_transf_N"/>
</dbReference>
<organism evidence="7">
    <name type="scientific">hydrothermal vent metagenome</name>
    <dbReference type="NCBI Taxonomy" id="652676"/>
    <lineage>
        <taxon>unclassified sequences</taxon>
        <taxon>metagenomes</taxon>
        <taxon>ecological metagenomes</taxon>
    </lineage>
</organism>
<dbReference type="PANTHER" id="PTHR11138:SF5">
    <property type="entry name" value="METHIONYL-TRNA FORMYLTRANSFERASE, MITOCHONDRIAL"/>
    <property type="match status" value="1"/>
</dbReference>
<dbReference type="NCBIfam" id="TIGR00460">
    <property type="entry name" value="fmt"/>
    <property type="match status" value="1"/>
</dbReference>
<dbReference type="Gene3D" id="3.40.50.170">
    <property type="entry name" value="Formyl transferase, N-terminal domain"/>
    <property type="match status" value="1"/>
</dbReference>
<dbReference type="GO" id="GO:0004479">
    <property type="term" value="F:methionyl-tRNA formyltransferase activity"/>
    <property type="evidence" value="ECO:0007669"/>
    <property type="project" value="UniProtKB-EC"/>
</dbReference>
<dbReference type="EMBL" id="UOFU01000230">
    <property type="protein sequence ID" value="VAX01524.1"/>
    <property type="molecule type" value="Genomic_DNA"/>
</dbReference>
<dbReference type="InterPro" id="IPR005794">
    <property type="entry name" value="Fmt"/>
</dbReference>
<dbReference type="PANTHER" id="PTHR11138">
    <property type="entry name" value="METHIONYL-TRNA FORMYLTRANSFERASE"/>
    <property type="match status" value="1"/>
</dbReference>
<evidence type="ECO:0000256" key="2">
    <source>
        <dbReference type="ARBA" id="ARBA00012261"/>
    </source>
</evidence>
<keyword evidence="4" id="KW-0648">Protein biosynthesis</keyword>
<dbReference type="Pfam" id="PF02911">
    <property type="entry name" value="Formyl_trans_C"/>
    <property type="match status" value="1"/>
</dbReference>
<dbReference type="SUPFAM" id="SSF50486">
    <property type="entry name" value="FMT C-terminal domain-like"/>
    <property type="match status" value="1"/>
</dbReference>
<dbReference type="Gene3D" id="3.10.25.10">
    <property type="entry name" value="Formyl transferase, C-terminal domain"/>
    <property type="match status" value="1"/>
</dbReference>
<dbReference type="InterPro" id="IPR037022">
    <property type="entry name" value="Formyl_trans_C_sf"/>
</dbReference>
<dbReference type="CDD" id="cd08646">
    <property type="entry name" value="FMT_core_Met-tRNA-FMT_N"/>
    <property type="match status" value="1"/>
</dbReference>
<dbReference type="GO" id="GO:0005829">
    <property type="term" value="C:cytosol"/>
    <property type="evidence" value="ECO:0007669"/>
    <property type="project" value="TreeGrafter"/>
</dbReference>
<dbReference type="InterPro" id="IPR001555">
    <property type="entry name" value="GART_AS"/>
</dbReference>
<evidence type="ECO:0000256" key="4">
    <source>
        <dbReference type="ARBA" id="ARBA00022917"/>
    </source>
</evidence>
<name>A0A3B1ANR2_9ZZZZ</name>
<dbReference type="AlphaFoldDB" id="A0A3B1ANR2"/>
<keyword evidence="3 7" id="KW-0808">Transferase</keyword>
<dbReference type="InterPro" id="IPR041711">
    <property type="entry name" value="Met-tRNA-FMT_N"/>
</dbReference>
<dbReference type="CDD" id="cd08704">
    <property type="entry name" value="Met_tRNA_FMT_C"/>
    <property type="match status" value="1"/>
</dbReference>
<dbReference type="PROSITE" id="PS00373">
    <property type="entry name" value="GART"/>
    <property type="match status" value="1"/>
</dbReference>
<evidence type="ECO:0000259" key="6">
    <source>
        <dbReference type="Pfam" id="PF02911"/>
    </source>
</evidence>
<dbReference type="HAMAP" id="MF_00182">
    <property type="entry name" value="Formyl_trans"/>
    <property type="match status" value="1"/>
</dbReference>
<dbReference type="EC" id="2.1.2.9" evidence="2"/>
<dbReference type="FunFam" id="3.40.50.170:FF:000003">
    <property type="entry name" value="Methionyl-tRNA formyltransferase"/>
    <property type="match status" value="1"/>
</dbReference>
<evidence type="ECO:0000256" key="3">
    <source>
        <dbReference type="ARBA" id="ARBA00022679"/>
    </source>
</evidence>
<evidence type="ECO:0000256" key="1">
    <source>
        <dbReference type="ARBA" id="ARBA00010699"/>
    </source>
</evidence>
<protein>
    <recommendedName>
        <fullName evidence="2">methionyl-tRNA formyltransferase</fullName>
        <ecNumber evidence="2">2.1.2.9</ecNumber>
    </recommendedName>
</protein>
<dbReference type="InterPro" id="IPR005793">
    <property type="entry name" value="Formyl_trans_C"/>
</dbReference>
<gene>
    <name evidence="7" type="ORF">MNBD_GAMMA20-798</name>
</gene>
<sequence>MPCESGLRHPPIEKEHPVPEGLNVIFAGTPEFAGSSLQALLDSPHHVRAAYTQPDRPAGRGRKLKASAVKELALAHEIPVLQPKTLRNVEAQTELAGFDADVMIVVAYGLILPAAVLATPGMGCLNVHASLLPRWRGAAPIQRAILAGDAETGVTLMQMDEGLDTGDMLLKARTPIGPNDTAQTLHDRLATLGAQALLDTLHGLQANTLRPEPQDDTQSTYAAKLDKAEARIDWQQPAAELARLVRAFNSWPVAHTPYQGQNLRIWLADAIGGGSDTLPGTVVAEGRDGIDVACGDGLLRITRLQLPGGRPIDVADYLNAHSLLGKRLGTA</sequence>
<dbReference type="InterPro" id="IPR036477">
    <property type="entry name" value="Formyl_transf_N_sf"/>
</dbReference>
<dbReference type="SUPFAM" id="SSF53328">
    <property type="entry name" value="Formyltransferase"/>
    <property type="match status" value="1"/>
</dbReference>
<feature type="domain" description="Formyl transferase N-terminal" evidence="5">
    <location>
        <begin position="24"/>
        <end position="200"/>
    </location>
</feature>
<dbReference type="InterPro" id="IPR011034">
    <property type="entry name" value="Formyl_transferase-like_C_sf"/>
</dbReference>
<evidence type="ECO:0000313" key="7">
    <source>
        <dbReference type="EMBL" id="VAX01524.1"/>
    </source>
</evidence>
<accession>A0A3B1ANR2</accession>
<feature type="domain" description="Formyl transferase C-terminal" evidence="6">
    <location>
        <begin position="224"/>
        <end position="321"/>
    </location>
</feature>